<dbReference type="AlphaFoldDB" id="A0A840S857"/>
<proteinExistence type="predicted"/>
<comment type="caution">
    <text evidence="2">The sequence shown here is derived from an EMBL/GenBank/DDBJ whole genome shotgun (WGS) entry which is preliminary data.</text>
</comment>
<dbReference type="PANTHER" id="PTHR43737">
    <property type="entry name" value="BLL7424 PROTEIN"/>
    <property type="match status" value="1"/>
</dbReference>
<dbReference type="Pfam" id="PF07394">
    <property type="entry name" value="DUF1501"/>
    <property type="match status" value="1"/>
</dbReference>
<evidence type="ECO:0000256" key="1">
    <source>
        <dbReference type="SAM" id="SignalP"/>
    </source>
</evidence>
<keyword evidence="3" id="KW-1185">Reference proteome</keyword>
<evidence type="ECO:0000313" key="3">
    <source>
        <dbReference type="Proteomes" id="UP000554837"/>
    </source>
</evidence>
<feature type="signal peptide" evidence="1">
    <location>
        <begin position="1"/>
        <end position="21"/>
    </location>
</feature>
<reference evidence="2 3" key="1">
    <citation type="submission" date="2020-08" db="EMBL/GenBank/DDBJ databases">
        <title>Genomic Encyclopedia of Type Strains, Phase IV (KMG-IV): sequencing the most valuable type-strain genomes for metagenomic binning, comparative biology and taxonomic classification.</title>
        <authorList>
            <person name="Goeker M."/>
        </authorList>
    </citation>
    <scope>NUCLEOTIDE SEQUENCE [LARGE SCALE GENOMIC DNA]</scope>
    <source>
        <strain evidence="2 3">DSM 23958</strain>
    </source>
</reference>
<keyword evidence="1" id="KW-0732">Signal</keyword>
<dbReference type="OrthoDB" id="9779968at2"/>
<protein>
    <submittedName>
        <fullName evidence="2">Uncharacterized protein (DUF1501 family)</fullName>
    </submittedName>
</protein>
<dbReference type="InterPro" id="IPR010869">
    <property type="entry name" value="DUF1501"/>
</dbReference>
<organism evidence="2 3">
    <name type="scientific">Inhella inkyongensis</name>
    <dbReference type="NCBI Taxonomy" id="392593"/>
    <lineage>
        <taxon>Bacteria</taxon>
        <taxon>Pseudomonadati</taxon>
        <taxon>Pseudomonadota</taxon>
        <taxon>Betaproteobacteria</taxon>
        <taxon>Burkholderiales</taxon>
        <taxon>Sphaerotilaceae</taxon>
        <taxon>Inhella</taxon>
    </lineage>
</organism>
<feature type="chain" id="PRO_5032975205" evidence="1">
    <location>
        <begin position="22"/>
        <end position="403"/>
    </location>
</feature>
<accession>A0A840S857</accession>
<gene>
    <name evidence="2" type="ORF">HNQ51_002515</name>
</gene>
<sequence length="403" mass="42090">MQLSRRHLLFAGALAPSMLRAAPSGNPPRWVVVLLRGAVDGLSVCAPYAEPEYGAERPSIALPRPGLEGGLIDLDGRFGLHPALAALQPLWAAGQLGFVHACGAPGVGRSHFEAQDELEAGTPGVKTTPDGWMARLIGLRAGAEQVQAVYTGATRPKLFKGSGVGVQVAALPGLSARRSRSQAPALSGALERLYAQDPRYAQAWKDGQMGRDQLDQALAETPSMDPKADGGAPLPGGFPETARRLARVMRADAGVQFACLELGGWDTHARQGAAQGQLAGRLAPLGQGLAVLAQDLGALWQDTVVTVISEFGRTVAENGNGGTDHGHGNVLWQLGGRVAGGRVLGDWPGLQRSARHEGRDLAITTDYRAVLSGIAAQHLGLRDAALASLFPRFSGAALNLLRA</sequence>
<dbReference type="PANTHER" id="PTHR43737:SF1">
    <property type="entry name" value="DUF1501 DOMAIN-CONTAINING PROTEIN"/>
    <property type="match status" value="1"/>
</dbReference>
<evidence type="ECO:0000313" key="2">
    <source>
        <dbReference type="EMBL" id="MBB5205196.1"/>
    </source>
</evidence>
<dbReference type="EMBL" id="JACHHO010000003">
    <property type="protein sequence ID" value="MBB5205196.1"/>
    <property type="molecule type" value="Genomic_DNA"/>
</dbReference>
<dbReference type="RefSeq" id="WP_138854795.1">
    <property type="nucleotide sequence ID" value="NZ_CP040709.1"/>
</dbReference>
<dbReference type="Proteomes" id="UP000554837">
    <property type="component" value="Unassembled WGS sequence"/>
</dbReference>
<name>A0A840S857_9BURK</name>